<evidence type="ECO:0000313" key="1">
    <source>
        <dbReference type="EMBL" id="CAE7256996.1"/>
    </source>
</evidence>
<dbReference type="Proteomes" id="UP000601435">
    <property type="component" value="Unassembled WGS sequence"/>
</dbReference>
<keyword evidence="2" id="KW-1185">Reference proteome</keyword>
<sequence length="65" mass="6819">ATSAAPGAGPGLLNQSSGIRKIPTFLLSPSNVMASRSKLKPGSRRGPWEFRKDAMTSSIAVKSTF</sequence>
<feature type="non-terminal residue" evidence="1">
    <location>
        <position position="1"/>
    </location>
</feature>
<gene>
    <name evidence="1" type="ORF">SNEC2469_LOCUS5680</name>
</gene>
<protein>
    <submittedName>
        <fullName evidence="1">Uncharacterized protein</fullName>
    </submittedName>
</protein>
<proteinExistence type="predicted"/>
<feature type="non-terminal residue" evidence="1">
    <location>
        <position position="65"/>
    </location>
</feature>
<organism evidence="1 2">
    <name type="scientific">Symbiodinium necroappetens</name>
    <dbReference type="NCBI Taxonomy" id="1628268"/>
    <lineage>
        <taxon>Eukaryota</taxon>
        <taxon>Sar</taxon>
        <taxon>Alveolata</taxon>
        <taxon>Dinophyceae</taxon>
        <taxon>Suessiales</taxon>
        <taxon>Symbiodiniaceae</taxon>
        <taxon>Symbiodinium</taxon>
    </lineage>
</organism>
<comment type="caution">
    <text evidence="1">The sequence shown here is derived from an EMBL/GenBank/DDBJ whole genome shotgun (WGS) entry which is preliminary data.</text>
</comment>
<dbReference type="EMBL" id="CAJNJA010010386">
    <property type="protein sequence ID" value="CAE7256996.1"/>
    <property type="molecule type" value="Genomic_DNA"/>
</dbReference>
<name>A0A812M251_9DINO</name>
<evidence type="ECO:0000313" key="2">
    <source>
        <dbReference type="Proteomes" id="UP000601435"/>
    </source>
</evidence>
<reference evidence="1" key="1">
    <citation type="submission" date="2021-02" db="EMBL/GenBank/DDBJ databases">
        <authorList>
            <person name="Dougan E. K."/>
            <person name="Rhodes N."/>
            <person name="Thang M."/>
            <person name="Chan C."/>
        </authorList>
    </citation>
    <scope>NUCLEOTIDE SEQUENCE</scope>
</reference>
<dbReference type="AlphaFoldDB" id="A0A812M251"/>
<accession>A0A812M251</accession>